<accession>A0ABU6ZEH8</accession>
<dbReference type="Gene3D" id="2.40.50.140">
    <property type="entry name" value="Nucleic acid-binding proteins"/>
    <property type="match status" value="1"/>
</dbReference>
<organism evidence="1 2">
    <name type="scientific">Stylosanthes scabra</name>
    <dbReference type="NCBI Taxonomy" id="79078"/>
    <lineage>
        <taxon>Eukaryota</taxon>
        <taxon>Viridiplantae</taxon>
        <taxon>Streptophyta</taxon>
        <taxon>Embryophyta</taxon>
        <taxon>Tracheophyta</taxon>
        <taxon>Spermatophyta</taxon>
        <taxon>Magnoliopsida</taxon>
        <taxon>eudicotyledons</taxon>
        <taxon>Gunneridae</taxon>
        <taxon>Pentapetalae</taxon>
        <taxon>rosids</taxon>
        <taxon>fabids</taxon>
        <taxon>Fabales</taxon>
        <taxon>Fabaceae</taxon>
        <taxon>Papilionoideae</taxon>
        <taxon>50 kb inversion clade</taxon>
        <taxon>dalbergioids sensu lato</taxon>
        <taxon>Dalbergieae</taxon>
        <taxon>Pterocarpus clade</taxon>
        <taxon>Stylosanthes</taxon>
    </lineage>
</organism>
<reference evidence="1 2" key="1">
    <citation type="journal article" date="2023" name="Plants (Basel)">
        <title>Bridging the Gap: Combining Genomics and Transcriptomics Approaches to Understand Stylosanthes scabra, an Orphan Legume from the Brazilian Caatinga.</title>
        <authorList>
            <person name="Ferreira-Neto J.R.C."/>
            <person name="da Silva M.D."/>
            <person name="Binneck E."/>
            <person name="de Melo N.F."/>
            <person name="da Silva R.H."/>
            <person name="de Melo A.L.T.M."/>
            <person name="Pandolfi V."/>
            <person name="Bustamante F.O."/>
            <person name="Brasileiro-Vidal A.C."/>
            <person name="Benko-Iseppon A.M."/>
        </authorList>
    </citation>
    <scope>NUCLEOTIDE SEQUENCE [LARGE SCALE GENOMIC DNA]</scope>
    <source>
        <tissue evidence="1">Leaves</tissue>
    </source>
</reference>
<keyword evidence="2" id="KW-1185">Reference proteome</keyword>
<dbReference type="EMBL" id="JASCZI010272123">
    <property type="protein sequence ID" value="MED6220372.1"/>
    <property type="molecule type" value="Genomic_DNA"/>
</dbReference>
<dbReference type="Proteomes" id="UP001341840">
    <property type="component" value="Unassembled WGS sequence"/>
</dbReference>
<evidence type="ECO:0000313" key="1">
    <source>
        <dbReference type="EMBL" id="MED6220372.1"/>
    </source>
</evidence>
<comment type="caution">
    <text evidence="1">The sequence shown here is derived from an EMBL/GenBank/DDBJ whole genome shotgun (WGS) entry which is preliminary data.</text>
</comment>
<dbReference type="InterPro" id="IPR012340">
    <property type="entry name" value="NA-bd_OB-fold"/>
</dbReference>
<proteinExistence type="predicted"/>
<sequence length="131" mass="15199">MALITDFLEDVGHKKLGLCLNVYLIRCWEESDKNNEEEINNIDMIIQDIKVIPELLNFESADSYGFLRGKSTVKTIKEVAKSTEECDVWITRTIVAINATKDSWYYVSCKKSVRQNDDNHYDCKECNHIDD</sequence>
<protein>
    <submittedName>
        <fullName evidence="1">Uncharacterized protein</fullName>
    </submittedName>
</protein>
<evidence type="ECO:0000313" key="2">
    <source>
        <dbReference type="Proteomes" id="UP001341840"/>
    </source>
</evidence>
<name>A0ABU6ZEH8_9FABA</name>
<gene>
    <name evidence="1" type="ORF">PIB30_044251</name>
</gene>